<feature type="region of interest" description="Disordered" evidence="1">
    <location>
        <begin position="262"/>
        <end position="315"/>
    </location>
</feature>
<accession>A0A165FA69</accession>
<dbReference type="InParanoid" id="A0A165FA69"/>
<gene>
    <name evidence="2" type="ORF">EXIGLDRAFT_839070</name>
</gene>
<feature type="compositionally biased region" description="Low complexity" evidence="1">
    <location>
        <begin position="411"/>
        <end position="420"/>
    </location>
</feature>
<protein>
    <recommendedName>
        <fullName evidence="4">DRBM domain-containing protein</fullName>
    </recommendedName>
</protein>
<dbReference type="Proteomes" id="UP000077266">
    <property type="component" value="Unassembled WGS sequence"/>
</dbReference>
<keyword evidence="3" id="KW-1185">Reference proteome</keyword>
<organism evidence="2 3">
    <name type="scientific">Exidia glandulosa HHB12029</name>
    <dbReference type="NCBI Taxonomy" id="1314781"/>
    <lineage>
        <taxon>Eukaryota</taxon>
        <taxon>Fungi</taxon>
        <taxon>Dikarya</taxon>
        <taxon>Basidiomycota</taxon>
        <taxon>Agaricomycotina</taxon>
        <taxon>Agaricomycetes</taxon>
        <taxon>Auriculariales</taxon>
        <taxon>Exidiaceae</taxon>
        <taxon>Exidia</taxon>
    </lineage>
</organism>
<evidence type="ECO:0000256" key="1">
    <source>
        <dbReference type="SAM" id="MobiDB-lite"/>
    </source>
</evidence>
<feature type="compositionally biased region" description="Polar residues" evidence="1">
    <location>
        <begin position="262"/>
        <end position="295"/>
    </location>
</feature>
<dbReference type="SUPFAM" id="SSF54768">
    <property type="entry name" value="dsRNA-binding domain-like"/>
    <property type="match status" value="1"/>
</dbReference>
<proteinExistence type="predicted"/>
<evidence type="ECO:0008006" key="4">
    <source>
        <dbReference type="Google" id="ProtNLM"/>
    </source>
</evidence>
<sequence>MADTLRTDSVQQHAVPNAFSRLMESPCGGHALLNPRKTSSGGGQLGDGGYLSRGKFIQEFNLYEISASVSAPFTPERRARIENERYPYSMPLVSSTQTEINVELGISGGALPLLPPVQVNPRIALKDAEFASLLAYEPTLQDYMKREEIEAVRDWLIDNRHRLRTGTIVLTGVVRASGWVALYSSVHQQAVSLAVSLTTKVVGAFAKGSYTFADAKKVLSRGPDDWQPETRAAEYTVIVNYTRVLNRLGRLLLKAKLAVPSADNTSIPDSSYRTDPPSSHTSPSEVGEGTSETPGSTRSQPDTTDPPSSSIDSDGYDHDLLTRFLEAVLDKRQDLETVVADTSIIFDFIQRYRKVPELSDVSIIVDVRECDTVEWAAGNSGHGGVERVGNIRRLEVLDGDGPVVIQSPADASQQSSTPSHAPTPTPIPPHGDFVMKLNNLYKASGRSLDSLQWSERLAADVWHSEVIVANVGSFRGTGRSRKAAREVAAHAAYTHLGGR</sequence>
<feature type="region of interest" description="Disordered" evidence="1">
    <location>
        <begin position="403"/>
        <end position="429"/>
    </location>
</feature>
<reference evidence="2 3" key="1">
    <citation type="journal article" date="2016" name="Mol. Biol. Evol.">
        <title>Comparative Genomics of Early-Diverging Mushroom-Forming Fungi Provides Insights into the Origins of Lignocellulose Decay Capabilities.</title>
        <authorList>
            <person name="Nagy L.G."/>
            <person name="Riley R."/>
            <person name="Tritt A."/>
            <person name="Adam C."/>
            <person name="Daum C."/>
            <person name="Floudas D."/>
            <person name="Sun H."/>
            <person name="Yadav J.S."/>
            <person name="Pangilinan J."/>
            <person name="Larsson K.H."/>
            <person name="Matsuura K."/>
            <person name="Barry K."/>
            <person name="Labutti K."/>
            <person name="Kuo R."/>
            <person name="Ohm R.A."/>
            <person name="Bhattacharya S.S."/>
            <person name="Shirouzu T."/>
            <person name="Yoshinaga Y."/>
            <person name="Martin F.M."/>
            <person name="Grigoriev I.V."/>
            <person name="Hibbett D.S."/>
        </authorList>
    </citation>
    <scope>NUCLEOTIDE SEQUENCE [LARGE SCALE GENOMIC DNA]</scope>
    <source>
        <strain evidence="2 3">HHB12029</strain>
    </source>
</reference>
<dbReference type="AlphaFoldDB" id="A0A165FA69"/>
<dbReference type="EMBL" id="KV426094">
    <property type="protein sequence ID" value="KZV88664.1"/>
    <property type="molecule type" value="Genomic_DNA"/>
</dbReference>
<evidence type="ECO:0000313" key="2">
    <source>
        <dbReference type="EMBL" id="KZV88664.1"/>
    </source>
</evidence>
<dbReference type="OrthoDB" id="3222453at2759"/>
<evidence type="ECO:0000313" key="3">
    <source>
        <dbReference type="Proteomes" id="UP000077266"/>
    </source>
</evidence>
<feature type="compositionally biased region" description="Low complexity" evidence="1">
    <location>
        <begin position="296"/>
        <end position="313"/>
    </location>
</feature>
<name>A0A165FA69_EXIGL</name>